<dbReference type="Proteomes" id="UP000003900">
    <property type="component" value="Unassembled WGS sequence"/>
</dbReference>
<accession>H3SBG4</accession>
<keyword evidence="2" id="KW-1185">Reference proteome</keyword>
<protein>
    <submittedName>
        <fullName evidence="1">Uncharacterized protein</fullName>
    </submittedName>
</protein>
<dbReference type="EMBL" id="AHKH01000007">
    <property type="protein sequence ID" value="EHQ63647.1"/>
    <property type="molecule type" value="Genomic_DNA"/>
</dbReference>
<reference evidence="1 2" key="1">
    <citation type="journal article" date="2012" name="J. Bacteriol.">
        <title>Genome Sequence of the Pattern-Forming Social Bacterium Paenibacillus dendritiformis C454 Chiral Morphotype.</title>
        <authorList>
            <person name="Sirota-Madi A."/>
            <person name="Olender T."/>
            <person name="Helman Y."/>
            <person name="Brainis I."/>
            <person name="Finkelshtein A."/>
            <person name="Roth D."/>
            <person name="Hagai E."/>
            <person name="Leshkowitz D."/>
            <person name="Brodsky L."/>
            <person name="Galatenko V."/>
            <person name="Nikolaev V."/>
            <person name="Gutnick D.L."/>
            <person name="Lancet D."/>
            <person name="Ben-Jacob E."/>
        </authorList>
    </citation>
    <scope>NUCLEOTIDE SEQUENCE [LARGE SCALE GENOMIC DNA]</scope>
    <source>
        <strain evidence="1 2">C454</strain>
    </source>
</reference>
<dbReference type="AlphaFoldDB" id="H3SBG4"/>
<gene>
    <name evidence="1" type="ORF">PDENDC454_04249</name>
</gene>
<comment type="caution">
    <text evidence="1">The sequence shown here is derived from an EMBL/GenBank/DDBJ whole genome shotgun (WGS) entry which is preliminary data.</text>
</comment>
<dbReference type="STRING" id="1131935.PDENDC454_04249"/>
<sequence>MKKPQKVTDLEMAFGGDMKKLLPAMSEIPEEFTSLGSKWCKLISDWFYIGLSELKAQPREGIDTQEAFRHIRAILGSFEPKHEHKIAGCAYLMSLWFEDEFSYKRMARA</sequence>
<dbReference type="PATRIC" id="fig|1131935.3.peg.852"/>
<dbReference type="RefSeq" id="WP_006675361.1">
    <property type="nucleotide sequence ID" value="NZ_AHKH01000007.1"/>
</dbReference>
<evidence type="ECO:0000313" key="2">
    <source>
        <dbReference type="Proteomes" id="UP000003900"/>
    </source>
</evidence>
<proteinExistence type="predicted"/>
<dbReference type="OrthoDB" id="2629129at2"/>
<organism evidence="1 2">
    <name type="scientific">Paenibacillus dendritiformis C454</name>
    <dbReference type="NCBI Taxonomy" id="1131935"/>
    <lineage>
        <taxon>Bacteria</taxon>
        <taxon>Bacillati</taxon>
        <taxon>Bacillota</taxon>
        <taxon>Bacilli</taxon>
        <taxon>Bacillales</taxon>
        <taxon>Paenibacillaceae</taxon>
        <taxon>Paenibacillus</taxon>
    </lineage>
</organism>
<evidence type="ECO:0000313" key="1">
    <source>
        <dbReference type="EMBL" id="EHQ63647.1"/>
    </source>
</evidence>
<name>H3SBG4_9BACL</name>